<accession>A0ABV0S1E1</accession>
<proteinExistence type="predicted"/>
<dbReference type="Proteomes" id="UP001434883">
    <property type="component" value="Unassembled WGS sequence"/>
</dbReference>
<protein>
    <submittedName>
        <fullName evidence="2">Uncharacterized protein</fullName>
    </submittedName>
</protein>
<feature type="region of interest" description="Disordered" evidence="1">
    <location>
        <begin position="1"/>
        <end position="27"/>
    </location>
</feature>
<evidence type="ECO:0000313" key="2">
    <source>
        <dbReference type="EMBL" id="MEQ2214278.1"/>
    </source>
</evidence>
<gene>
    <name evidence="2" type="ORF">XENOCAPTIV_029606</name>
</gene>
<comment type="caution">
    <text evidence="2">The sequence shown here is derived from an EMBL/GenBank/DDBJ whole genome shotgun (WGS) entry which is preliminary data.</text>
</comment>
<dbReference type="EMBL" id="JAHRIN010067305">
    <property type="protein sequence ID" value="MEQ2214278.1"/>
    <property type="molecule type" value="Genomic_DNA"/>
</dbReference>
<reference evidence="2 3" key="1">
    <citation type="submission" date="2021-06" db="EMBL/GenBank/DDBJ databases">
        <authorList>
            <person name="Palmer J.M."/>
        </authorList>
    </citation>
    <scope>NUCLEOTIDE SEQUENCE [LARGE SCALE GENOMIC DNA]</scope>
    <source>
        <strain evidence="2 3">XC_2019</strain>
        <tissue evidence="2">Muscle</tissue>
    </source>
</reference>
<evidence type="ECO:0000256" key="1">
    <source>
        <dbReference type="SAM" id="MobiDB-lite"/>
    </source>
</evidence>
<organism evidence="2 3">
    <name type="scientific">Xenoophorus captivus</name>
    <dbReference type="NCBI Taxonomy" id="1517983"/>
    <lineage>
        <taxon>Eukaryota</taxon>
        <taxon>Metazoa</taxon>
        <taxon>Chordata</taxon>
        <taxon>Craniata</taxon>
        <taxon>Vertebrata</taxon>
        <taxon>Euteleostomi</taxon>
        <taxon>Actinopterygii</taxon>
        <taxon>Neopterygii</taxon>
        <taxon>Teleostei</taxon>
        <taxon>Neoteleostei</taxon>
        <taxon>Acanthomorphata</taxon>
        <taxon>Ovalentaria</taxon>
        <taxon>Atherinomorphae</taxon>
        <taxon>Cyprinodontiformes</taxon>
        <taxon>Goodeidae</taxon>
        <taxon>Xenoophorus</taxon>
    </lineage>
</organism>
<keyword evidence="3" id="KW-1185">Reference proteome</keyword>
<name>A0ABV0S1E1_9TELE</name>
<sequence>MGMQSGYVGNTMQGQSPGGFNPMMNQMGQAGGFPGVASMGAMGNPRANMQRPRMMTATKPLRMNQQGDSTFMAPGSSPPGNMMQGRMGGMPRNRCVSATIHWILWSSNGFCSLNGLYVQ</sequence>
<evidence type="ECO:0000313" key="3">
    <source>
        <dbReference type="Proteomes" id="UP001434883"/>
    </source>
</evidence>
<feature type="region of interest" description="Disordered" evidence="1">
    <location>
        <begin position="65"/>
        <end position="88"/>
    </location>
</feature>